<feature type="chain" id="PRO_5041905152" description="Outer membrane protein beta-barrel domain-containing protein" evidence="1">
    <location>
        <begin position="26"/>
        <end position="440"/>
    </location>
</feature>
<dbReference type="AlphaFoldDB" id="A0AAE3XRQ8"/>
<organism evidence="2 3">
    <name type="scientific">Aureibacter tunicatorum</name>
    <dbReference type="NCBI Taxonomy" id="866807"/>
    <lineage>
        <taxon>Bacteria</taxon>
        <taxon>Pseudomonadati</taxon>
        <taxon>Bacteroidota</taxon>
        <taxon>Cytophagia</taxon>
        <taxon>Cytophagales</taxon>
        <taxon>Persicobacteraceae</taxon>
        <taxon>Aureibacter</taxon>
    </lineage>
</organism>
<keyword evidence="1" id="KW-0732">Signal</keyword>
<evidence type="ECO:0000256" key="1">
    <source>
        <dbReference type="SAM" id="SignalP"/>
    </source>
</evidence>
<evidence type="ECO:0000313" key="2">
    <source>
        <dbReference type="EMBL" id="MDR6240809.1"/>
    </source>
</evidence>
<gene>
    <name evidence="2" type="ORF">HNQ88_003885</name>
</gene>
<protein>
    <recommendedName>
        <fullName evidence="4">Outer membrane protein beta-barrel domain-containing protein</fullName>
    </recommendedName>
</protein>
<keyword evidence="3" id="KW-1185">Reference proteome</keyword>
<accession>A0AAE3XRQ8</accession>
<dbReference type="RefSeq" id="WP_309941078.1">
    <property type="nucleotide sequence ID" value="NZ_AP025306.1"/>
</dbReference>
<feature type="signal peptide" evidence="1">
    <location>
        <begin position="1"/>
        <end position="25"/>
    </location>
</feature>
<evidence type="ECO:0000313" key="3">
    <source>
        <dbReference type="Proteomes" id="UP001185092"/>
    </source>
</evidence>
<dbReference type="Proteomes" id="UP001185092">
    <property type="component" value="Unassembled WGS sequence"/>
</dbReference>
<sequence>MQNFIKTSFFIYIFIIFCSLNNAFAQSRFHEGEITNTNGKKEKGYIFIRKLEKTPQSIEFKKSIEDKESTSYSCHDLTEFTVLGDKYVSAIVESEISSRINNLSESPVLETTSDTTFVQVLMDGSKKLYYYKNEMGNENFYILYEDNLKLLTYKKYSTFNKETERKANAENKRYISELALYLNECPNTSELLKTTTYNKKNLLKLYKKYYNCIDEPQTNYPKKEKTHIINIGALAGATFSNLSFSSANPSSREKEYLHRGNFENKPSAFIGASFEYHFPIYRNKLSFYNELFYSSARYNSSYTNGILDNDVFESTINMNFIKMVNMIRFRFLLPNDQNIFINFGYGTSFTINSENEKTVYRERLGETTIEKSEAVDKIPNTILSFNSGIGYQYKNISIEGRYEISYPHYMESMVFSSKNKNYNIVFSYRFLQKIKTKKAK</sequence>
<evidence type="ECO:0008006" key="4">
    <source>
        <dbReference type="Google" id="ProtNLM"/>
    </source>
</evidence>
<name>A0AAE3XRQ8_9BACT</name>
<proteinExistence type="predicted"/>
<comment type="caution">
    <text evidence="2">The sequence shown here is derived from an EMBL/GenBank/DDBJ whole genome shotgun (WGS) entry which is preliminary data.</text>
</comment>
<dbReference type="EMBL" id="JAVDQD010000005">
    <property type="protein sequence ID" value="MDR6240809.1"/>
    <property type="molecule type" value="Genomic_DNA"/>
</dbReference>
<reference evidence="2" key="1">
    <citation type="submission" date="2023-07" db="EMBL/GenBank/DDBJ databases">
        <title>Genomic Encyclopedia of Type Strains, Phase IV (KMG-IV): sequencing the most valuable type-strain genomes for metagenomic binning, comparative biology and taxonomic classification.</title>
        <authorList>
            <person name="Goeker M."/>
        </authorList>
    </citation>
    <scope>NUCLEOTIDE SEQUENCE</scope>
    <source>
        <strain evidence="2">DSM 26174</strain>
    </source>
</reference>